<organism evidence="9 10">
    <name type="scientific">Bythopirellula goksoeyrii</name>
    <dbReference type="NCBI Taxonomy" id="1400387"/>
    <lineage>
        <taxon>Bacteria</taxon>
        <taxon>Pseudomonadati</taxon>
        <taxon>Planctomycetota</taxon>
        <taxon>Planctomycetia</taxon>
        <taxon>Pirellulales</taxon>
        <taxon>Lacipirellulaceae</taxon>
        <taxon>Bythopirellula</taxon>
    </lineage>
</organism>
<dbReference type="InterPro" id="IPR036388">
    <property type="entry name" value="WH-like_DNA-bd_sf"/>
</dbReference>
<dbReference type="GO" id="GO:0005737">
    <property type="term" value="C:cytoplasm"/>
    <property type="evidence" value="ECO:0007669"/>
    <property type="project" value="TreeGrafter"/>
</dbReference>
<dbReference type="InterPro" id="IPR014001">
    <property type="entry name" value="Helicase_ATP-bd"/>
</dbReference>
<evidence type="ECO:0000256" key="3">
    <source>
        <dbReference type="ARBA" id="ARBA00022806"/>
    </source>
</evidence>
<dbReference type="SUPFAM" id="SSF52540">
    <property type="entry name" value="P-loop containing nucleoside triphosphate hydrolases"/>
    <property type="match status" value="1"/>
</dbReference>
<dbReference type="PANTHER" id="PTHR13710">
    <property type="entry name" value="DNA HELICASE RECQ FAMILY MEMBER"/>
    <property type="match status" value="1"/>
</dbReference>
<protein>
    <recommendedName>
        <fullName evidence="5">ATP-dependent DNA helicase RecQ</fullName>
    </recommendedName>
    <alternativeName>
        <fullName evidence="6">DNA 3'-5' helicase RecQ</fullName>
    </alternativeName>
</protein>
<dbReference type="InterPro" id="IPR032284">
    <property type="entry name" value="RecQ_Zn-bd"/>
</dbReference>
<dbReference type="Pfam" id="PF00271">
    <property type="entry name" value="Helicase_C"/>
    <property type="match status" value="1"/>
</dbReference>
<evidence type="ECO:0000256" key="4">
    <source>
        <dbReference type="ARBA" id="ARBA00022840"/>
    </source>
</evidence>
<dbReference type="Gene3D" id="1.10.10.10">
    <property type="entry name" value="Winged helix-like DNA-binding domain superfamily/Winged helix DNA-binding domain"/>
    <property type="match status" value="1"/>
</dbReference>
<dbReference type="CDD" id="cd17920">
    <property type="entry name" value="DEXHc_RecQ"/>
    <property type="match status" value="1"/>
</dbReference>
<dbReference type="AlphaFoldDB" id="A0A5B9QJN6"/>
<evidence type="ECO:0000259" key="7">
    <source>
        <dbReference type="PROSITE" id="PS51192"/>
    </source>
</evidence>
<keyword evidence="1" id="KW-0547">Nucleotide-binding</keyword>
<dbReference type="PROSITE" id="PS51192">
    <property type="entry name" value="HELICASE_ATP_BIND_1"/>
    <property type="match status" value="1"/>
</dbReference>
<dbReference type="KEGG" id="bgok:Pr1d_16470"/>
<evidence type="ECO:0000259" key="8">
    <source>
        <dbReference type="PROSITE" id="PS51194"/>
    </source>
</evidence>
<dbReference type="Gene3D" id="3.40.50.300">
    <property type="entry name" value="P-loop containing nucleotide triphosphate hydrolases"/>
    <property type="match status" value="2"/>
</dbReference>
<feature type="domain" description="Helicase C-terminal" evidence="8">
    <location>
        <begin position="215"/>
        <end position="389"/>
    </location>
</feature>
<dbReference type="InterPro" id="IPR001650">
    <property type="entry name" value="Helicase_C-like"/>
</dbReference>
<dbReference type="PANTHER" id="PTHR13710:SF120">
    <property type="entry name" value="BIFUNCTIONAL 3'-5' EXONUCLEASE_ATP-DEPENDENT HELICASE WRN"/>
    <property type="match status" value="1"/>
</dbReference>
<evidence type="ECO:0000313" key="10">
    <source>
        <dbReference type="Proteomes" id="UP000323917"/>
    </source>
</evidence>
<dbReference type="GO" id="GO:0005524">
    <property type="term" value="F:ATP binding"/>
    <property type="evidence" value="ECO:0007669"/>
    <property type="project" value="UniProtKB-KW"/>
</dbReference>
<evidence type="ECO:0000313" key="9">
    <source>
        <dbReference type="EMBL" id="QEG34371.1"/>
    </source>
</evidence>
<dbReference type="GO" id="GO:0016787">
    <property type="term" value="F:hydrolase activity"/>
    <property type="evidence" value="ECO:0007669"/>
    <property type="project" value="UniProtKB-KW"/>
</dbReference>
<dbReference type="Pfam" id="PF16124">
    <property type="entry name" value="RecQ_Zn_bind"/>
    <property type="match status" value="1"/>
</dbReference>
<dbReference type="PROSITE" id="PS51194">
    <property type="entry name" value="HELICASE_CTER"/>
    <property type="match status" value="1"/>
</dbReference>
<dbReference type="GO" id="GO:0005694">
    <property type="term" value="C:chromosome"/>
    <property type="evidence" value="ECO:0007669"/>
    <property type="project" value="TreeGrafter"/>
</dbReference>
<evidence type="ECO:0000256" key="2">
    <source>
        <dbReference type="ARBA" id="ARBA00022801"/>
    </source>
</evidence>
<dbReference type="InterPro" id="IPR011545">
    <property type="entry name" value="DEAD/DEAH_box_helicase_dom"/>
</dbReference>
<dbReference type="RefSeq" id="WP_210417919.1">
    <property type="nucleotide sequence ID" value="NZ_CP042913.1"/>
</dbReference>
<keyword evidence="4" id="KW-0067">ATP-binding</keyword>
<evidence type="ECO:0000256" key="5">
    <source>
        <dbReference type="ARBA" id="ARBA00044535"/>
    </source>
</evidence>
<dbReference type="GO" id="GO:0009378">
    <property type="term" value="F:four-way junction helicase activity"/>
    <property type="evidence" value="ECO:0007669"/>
    <property type="project" value="TreeGrafter"/>
</dbReference>
<dbReference type="FunFam" id="3.40.50.300:FF:001389">
    <property type="entry name" value="ATP-dependent DNA helicase RecQ"/>
    <property type="match status" value="1"/>
</dbReference>
<dbReference type="GO" id="GO:0003676">
    <property type="term" value="F:nucleic acid binding"/>
    <property type="evidence" value="ECO:0007669"/>
    <property type="project" value="InterPro"/>
</dbReference>
<dbReference type="GO" id="GO:0000724">
    <property type="term" value="P:double-strand break repair via homologous recombination"/>
    <property type="evidence" value="ECO:0007669"/>
    <property type="project" value="TreeGrafter"/>
</dbReference>
<accession>A0A5B9QJN6</accession>
<keyword evidence="10" id="KW-1185">Reference proteome</keyword>
<dbReference type="NCBIfam" id="TIGR00614">
    <property type="entry name" value="recQ_fam"/>
    <property type="match status" value="1"/>
</dbReference>
<dbReference type="Pfam" id="PF00270">
    <property type="entry name" value="DEAD"/>
    <property type="match status" value="1"/>
</dbReference>
<keyword evidence="3 9" id="KW-0347">Helicase</keyword>
<dbReference type="SMART" id="SM00490">
    <property type="entry name" value="HELICc"/>
    <property type="match status" value="1"/>
</dbReference>
<dbReference type="EMBL" id="CP042913">
    <property type="protein sequence ID" value="QEG34371.1"/>
    <property type="molecule type" value="Genomic_DNA"/>
</dbReference>
<sequence>MSTATLERKPVMMDRANEVLKEVFGFDGYRPGQEQAIRQLLAGHSSVAIFPTGSGKSLCYQLPAILLDGLTVVISPLIALMKDQIDFLQAKNICAARLDSSLDRAEAVQVYDDLRSGRTRLLYVSPERLANERFLQLLAQQKIALLAVDEAHCISAWGHNFRPDYLRIADLAKRLNVERVLALTATATPEVVDDIAEAFSVEPEHVVHTGFYRANLEINVTACDDRERHRVLVKKLSSHRGEPAIVYVTLQKTAEQVSAFLKDKGFNARAYHAGMKTEERTKVQEDFMAADDMIVVATIAFGMGIDKADIRGVYHFNLPKSLESYQQEIGRAGRDGKPAVCEMLACRDDLVTLENFSYGDTPTEEGVRELTRELLAGRDEIEVSVYDLSGRHDVRDLVVKTLLTYLELEGVLQSTGPKYTEYKFQPLRPSQTILEQFNAERADFLRSIFKLARKGKTWLTIDVAAASERLSESRERIVAALDYLDQRGDILLQASGVRFGYRVVKRVADLEDLVRTMQEKFEQREEQDIARLRKVVSLVECPGCYTRYLLDYFGEDRDDCGHCGRCQGNPQQTLPRAQYSKITDRDRAVVNQLQAEHSPALRSPRQIARFLCGIKSPASTRAKLGKHRDFGRMDRVPFAEVLELAKSVVGEP</sequence>
<feature type="domain" description="Helicase ATP-binding" evidence="7">
    <location>
        <begin position="37"/>
        <end position="205"/>
    </location>
</feature>
<name>A0A5B9QJN6_9BACT</name>
<proteinExistence type="predicted"/>
<evidence type="ECO:0000256" key="1">
    <source>
        <dbReference type="ARBA" id="ARBA00022741"/>
    </source>
</evidence>
<evidence type="ECO:0000256" key="6">
    <source>
        <dbReference type="ARBA" id="ARBA00044550"/>
    </source>
</evidence>
<gene>
    <name evidence="9" type="primary">recQ_1</name>
    <name evidence="9" type="ORF">Pr1d_16470</name>
</gene>
<dbReference type="GO" id="GO:0043138">
    <property type="term" value="F:3'-5' DNA helicase activity"/>
    <property type="evidence" value="ECO:0007669"/>
    <property type="project" value="TreeGrafter"/>
</dbReference>
<dbReference type="Proteomes" id="UP000323917">
    <property type="component" value="Chromosome"/>
</dbReference>
<reference evidence="9 10" key="1">
    <citation type="submission" date="2019-08" db="EMBL/GenBank/DDBJ databases">
        <title>Deep-cultivation of Planctomycetes and their phenomic and genomic characterization uncovers novel biology.</title>
        <authorList>
            <person name="Wiegand S."/>
            <person name="Jogler M."/>
            <person name="Boedeker C."/>
            <person name="Pinto D."/>
            <person name="Vollmers J."/>
            <person name="Rivas-Marin E."/>
            <person name="Kohn T."/>
            <person name="Peeters S.H."/>
            <person name="Heuer A."/>
            <person name="Rast P."/>
            <person name="Oberbeckmann S."/>
            <person name="Bunk B."/>
            <person name="Jeske O."/>
            <person name="Meyerdierks A."/>
            <person name="Storesund J.E."/>
            <person name="Kallscheuer N."/>
            <person name="Luecker S."/>
            <person name="Lage O.M."/>
            <person name="Pohl T."/>
            <person name="Merkel B.J."/>
            <person name="Hornburger P."/>
            <person name="Mueller R.-W."/>
            <person name="Bruemmer F."/>
            <person name="Labrenz M."/>
            <person name="Spormann A.M."/>
            <person name="Op den Camp H."/>
            <person name="Overmann J."/>
            <person name="Amann R."/>
            <person name="Jetten M.S.M."/>
            <person name="Mascher T."/>
            <person name="Medema M.H."/>
            <person name="Devos D.P."/>
            <person name="Kaster A.-K."/>
            <person name="Ovreas L."/>
            <person name="Rohde M."/>
            <person name="Galperin M.Y."/>
            <person name="Jogler C."/>
        </authorList>
    </citation>
    <scope>NUCLEOTIDE SEQUENCE [LARGE SCALE GENOMIC DNA]</scope>
    <source>
        <strain evidence="9 10">Pr1d</strain>
    </source>
</reference>
<dbReference type="InterPro" id="IPR004589">
    <property type="entry name" value="DNA_helicase_ATP-dep_RecQ"/>
</dbReference>
<dbReference type="InterPro" id="IPR027417">
    <property type="entry name" value="P-loop_NTPase"/>
</dbReference>
<keyword evidence="2 9" id="KW-0378">Hydrolase</keyword>
<dbReference type="SMART" id="SM00487">
    <property type="entry name" value="DEXDc"/>
    <property type="match status" value="1"/>
</dbReference>